<feature type="compositionally biased region" description="Basic residues" evidence="1">
    <location>
        <begin position="108"/>
        <end position="117"/>
    </location>
</feature>
<evidence type="ECO:0000313" key="3">
    <source>
        <dbReference type="Proteomes" id="UP001239994"/>
    </source>
</evidence>
<feature type="compositionally biased region" description="Acidic residues" evidence="1">
    <location>
        <begin position="27"/>
        <end position="38"/>
    </location>
</feature>
<dbReference type="AlphaFoldDB" id="A0AAD8YY40"/>
<protein>
    <submittedName>
        <fullName evidence="2">Uncharacterized protein</fullName>
    </submittedName>
</protein>
<organism evidence="2 3">
    <name type="scientific">Electrophorus voltai</name>
    <dbReference type="NCBI Taxonomy" id="2609070"/>
    <lineage>
        <taxon>Eukaryota</taxon>
        <taxon>Metazoa</taxon>
        <taxon>Chordata</taxon>
        <taxon>Craniata</taxon>
        <taxon>Vertebrata</taxon>
        <taxon>Euteleostomi</taxon>
        <taxon>Actinopterygii</taxon>
        <taxon>Neopterygii</taxon>
        <taxon>Teleostei</taxon>
        <taxon>Ostariophysi</taxon>
        <taxon>Gymnotiformes</taxon>
        <taxon>Gymnotoidei</taxon>
        <taxon>Gymnotidae</taxon>
        <taxon>Electrophorus</taxon>
    </lineage>
</organism>
<name>A0AAD8YY40_9TELE</name>
<feature type="compositionally biased region" description="Basic and acidic residues" evidence="1">
    <location>
        <begin position="1"/>
        <end position="26"/>
    </location>
</feature>
<sequence length="404" mass="42193">MDYYEGYRDSGEMEEHSDISLRSDFESDREEDPSMEVEEVLHRDAPSYRDTVDSESDEPPAPKAPPRACQSSASKLPQVTGKEALLSSEEDTPPPKANSPRAHVPTPKPRRSKRGSGTRKGQNSWCASRHACAKARTAAATQAGEGQSTPGWVTQPVSVVIPQATCPGPVPSMRGIARPGPVPGVRDAAHLGPVPGVCSCSRASGPTGAVPLDPPPPPLIAAAMPPDLPPLIVAALPLDPPELSPLIVAAAPLGPPVPVPVVEETTPSVPVPCARPVPMPYARPVPLVAPRSSPVFSTASDLEFPLILPWPVSPVSHMPPVSPLLPAPTPPVFLPSVPASAVPVAPVPLVLVSTPGSCPIQSYPVAPVSVYAPMSADISVIGKTNNHYSAILPFQKEQIAKSLN</sequence>
<evidence type="ECO:0000256" key="1">
    <source>
        <dbReference type="SAM" id="MobiDB-lite"/>
    </source>
</evidence>
<reference evidence="2" key="1">
    <citation type="submission" date="2023-03" db="EMBL/GenBank/DDBJ databases">
        <title>Electrophorus voltai genome.</title>
        <authorList>
            <person name="Bian C."/>
        </authorList>
    </citation>
    <scope>NUCLEOTIDE SEQUENCE</scope>
    <source>
        <strain evidence="2">CB-2022</strain>
        <tissue evidence="2">Muscle</tissue>
    </source>
</reference>
<feature type="compositionally biased region" description="Basic and acidic residues" evidence="1">
    <location>
        <begin position="39"/>
        <end position="52"/>
    </location>
</feature>
<proteinExistence type="predicted"/>
<dbReference type="EMBL" id="JAROKS010000022">
    <property type="protein sequence ID" value="KAK1789463.1"/>
    <property type="molecule type" value="Genomic_DNA"/>
</dbReference>
<evidence type="ECO:0000313" key="2">
    <source>
        <dbReference type="EMBL" id="KAK1789463.1"/>
    </source>
</evidence>
<feature type="region of interest" description="Disordered" evidence="1">
    <location>
        <begin position="1"/>
        <end position="128"/>
    </location>
</feature>
<dbReference type="Proteomes" id="UP001239994">
    <property type="component" value="Unassembled WGS sequence"/>
</dbReference>
<comment type="caution">
    <text evidence="2">The sequence shown here is derived from an EMBL/GenBank/DDBJ whole genome shotgun (WGS) entry which is preliminary data.</text>
</comment>
<accession>A0AAD8YY40</accession>
<gene>
    <name evidence="2" type="ORF">P4O66_015379</name>
</gene>
<keyword evidence="3" id="KW-1185">Reference proteome</keyword>